<dbReference type="InterPro" id="IPR002119">
    <property type="entry name" value="Histone_H2A"/>
</dbReference>
<dbReference type="GO" id="GO:0030527">
    <property type="term" value="F:structural constituent of chromatin"/>
    <property type="evidence" value="ECO:0007669"/>
    <property type="project" value="InterPro"/>
</dbReference>
<keyword evidence="1" id="KW-0544">Nucleosome core</keyword>
<dbReference type="InterPro" id="IPR009072">
    <property type="entry name" value="Histone-fold"/>
</dbReference>
<dbReference type="AlphaFoldDB" id="A0A3P7PP29"/>
<comment type="subunit">
    <text evidence="1">The nucleosome is a histone octamer containing two molecules each of H2A, H2B, H3 and H4 assembled in one H3-H4 heterotetramer and two H2A-H2B heterodimers. The octamer wraps approximately 147 bp of DNA.</text>
</comment>
<sequence length="110" mass="12672">MASYERRRRRVHIELLPESAMEDARRSPALMGKHANDIGDGAIYLAAILDYLAALVLDRASNVAYEFKTRVDLRQLQLIVCNDEELNRLMSQVLKVLVRRIPRSSQEDDF</sequence>
<proteinExistence type="inferred from homology"/>
<dbReference type="Gene3D" id="1.10.20.10">
    <property type="entry name" value="Histone, subunit A"/>
    <property type="match status" value="1"/>
</dbReference>
<name>A0A3P7PP29_CYLGO</name>
<dbReference type="SUPFAM" id="SSF47113">
    <property type="entry name" value="Histone-fold"/>
    <property type="match status" value="1"/>
</dbReference>
<dbReference type="EMBL" id="UYRV01105860">
    <property type="protein sequence ID" value="VDN21692.1"/>
    <property type="molecule type" value="Genomic_DNA"/>
</dbReference>
<keyword evidence="3" id="KW-1185">Reference proteome</keyword>
<dbReference type="GO" id="GO:0000786">
    <property type="term" value="C:nucleosome"/>
    <property type="evidence" value="ECO:0007669"/>
    <property type="project" value="UniProtKB-KW"/>
</dbReference>
<dbReference type="GO" id="GO:0005634">
    <property type="term" value="C:nucleus"/>
    <property type="evidence" value="ECO:0007669"/>
    <property type="project" value="UniProtKB-SubCell"/>
</dbReference>
<keyword evidence="1" id="KW-0539">Nucleus</keyword>
<gene>
    <name evidence="2" type="ORF">CGOC_LOCUS9112</name>
</gene>
<dbReference type="Proteomes" id="UP000271889">
    <property type="component" value="Unassembled WGS sequence"/>
</dbReference>
<keyword evidence="1" id="KW-0238">DNA-binding</keyword>
<dbReference type="PANTHER" id="PTHR23430">
    <property type="entry name" value="HISTONE H2A"/>
    <property type="match status" value="1"/>
</dbReference>
<dbReference type="SMART" id="SM00414">
    <property type="entry name" value="H2A"/>
    <property type="match status" value="1"/>
</dbReference>
<evidence type="ECO:0000313" key="3">
    <source>
        <dbReference type="Proteomes" id="UP000271889"/>
    </source>
</evidence>
<dbReference type="OrthoDB" id="10253031at2759"/>
<comment type="subcellular location">
    <subcellularLocation>
        <location evidence="1">Nucleus</location>
    </subcellularLocation>
</comment>
<accession>A0A3P7PP29</accession>
<comment type="similarity">
    <text evidence="1">Belongs to the histone H2A family.</text>
</comment>
<organism evidence="2 3">
    <name type="scientific">Cylicostephanus goldi</name>
    <name type="common">Nematode worm</name>
    <dbReference type="NCBI Taxonomy" id="71465"/>
    <lineage>
        <taxon>Eukaryota</taxon>
        <taxon>Metazoa</taxon>
        <taxon>Ecdysozoa</taxon>
        <taxon>Nematoda</taxon>
        <taxon>Chromadorea</taxon>
        <taxon>Rhabditida</taxon>
        <taxon>Rhabditina</taxon>
        <taxon>Rhabditomorpha</taxon>
        <taxon>Strongyloidea</taxon>
        <taxon>Strongylidae</taxon>
        <taxon>Cylicostephanus</taxon>
    </lineage>
</organism>
<evidence type="ECO:0000256" key="1">
    <source>
        <dbReference type="RuleBase" id="RU003767"/>
    </source>
</evidence>
<dbReference type="GO" id="GO:0003677">
    <property type="term" value="F:DNA binding"/>
    <property type="evidence" value="ECO:0007669"/>
    <property type="project" value="UniProtKB-KW"/>
</dbReference>
<protein>
    <recommendedName>
        <fullName evidence="1">Histone H2A</fullName>
    </recommendedName>
</protein>
<dbReference type="GO" id="GO:0046982">
    <property type="term" value="F:protein heterodimerization activity"/>
    <property type="evidence" value="ECO:0007669"/>
    <property type="project" value="InterPro"/>
</dbReference>
<evidence type="ECO:0000313" key="2">
    <source>
        <dbReference type="EMBL" id="VDN21692.1"/>
    </source>
</evidence>
<dbReference type="PRINTS" id="PR00620">
    <property type="entry name" value="HISTONEH2A"/>
</dbReference>
<keyword evidence="1" id="KW-0158">Chromosome</keyword>
<reference evidence="2 3" key="1">
    <citation type="submission" date="2018-11" db="EMBL/GenBank/DDBJ databases">
        <authorList>
            <consortium name="Pathogen Informatics"/>
        </authorList>
    </citation>
    <scope>NUCLEOTIDE SEQUENCE [LARGE SCALE GENOMIC DNA]</scope>
</reference>